<dbReference type="Pfam" id="PF00160">
    <property type="entry name" value="Pro_isomerase"/>
    <property type="match status" value="1"/>
</dbReference>
<evidence type="ECO:0000256" key="2">
    <source>
        <dbReference type="ARBA" id="ARBA00023235"/>
    </source>
</evidence>
<dbReference type="Gene3D" id="2.40.100.10">
    <property type="entry name" value="Cyclophilin-like"/>
    <property type="match status" value="1"/>
</dbReference>
<dbReference type="SUPFAM" id="SSF50891">
    <property type="entry name" value="Cyclophilin-like"/>
    <property type="match status" value="1"/>
</dbReference>
<dbReference type="AlphaFoldDB" id="A0A0G1BF94"/>
<name>A0A0G1BF94_9BACT</name>
<dbReference type="InterPro" id="IPR029000">
    <property type="entry name" value="Cyclophilin-like_dom_sf"/>
</dbReference>
<proteinExistence type="inferred from homology"/>
<dbReference type="PROSITE" id="PS50072">
    <property type="entry name" value="CSA_PPIASE_2"/>
    <property type="match status" value="1"/>
</dbReference>
<dbReference type="PROSITE" id="PS51257">
    <property type="entry name" value="PROKAR_LIPOPROTEIN"/>
    <property type="match status" value="1"/>
</dbReference>
<dbReference type="GO" id="GO:0003755">
    <property type="term" value="F:peptidyl-prolyl cis-trans isomerase activity"/>
    <property type="evidence" value="ECO:0007669"/>
    <property type="project" value="UniProtKB-UniRule"/>
</dbReference>
<reference evidence="6 7" key="1">
    <citation type="journal article" date="2015" name="Nature">
        <title>rRNA introns, odd ribosomes, and small enigmatic genomes across a large radiation of phyla.</title>
        <authorList>
            <person name="Brown C.T."/>
            <person name="Hug L.A."/>
            <person name="Thomas B.C."/>
            <person name="Sharon I."/>
            <person name="Castelle C.J."/>
            <person name="Singh A."/>
            <person name="Wilkins M.J."/>
            <person name="Williams K.H."/>
            <person name="Banfield J.F."/>
        </authorList>
    </citation>
    <scope>NUCLEOTIDE SEQUENCE [LARGE SCALE GENOMIC DNA]</scope>
</reference>
<comment type="catalytic activity">
    <reaction evidence="3">
        <text>[protein]-peptidylproline (omega=180) = [protein]-peptidylproline (omega=0)</text>
        <dbReference type="Rhea" id="RHEA:16237"/>
        <dbReference type="Rhea" id="RHEA-COMP:10747"/>
        <dbReference type="Rhea" id="RHEA-COMP:10748"/>
        <dbReference type="ChEBI" id="CHEBI:83833"/>
        <dbReference type="ChEBI" id="CHEBI:83834"/>
        <dbReference type="EC" id="5.2.1.8"/>
    </reaction>
</comment>
<keyword evidence="2 3" id="KW-0413">Isomerase</keyword>
<dbReference type="InterPro" id="IPR002130">
    <property type="entry name" value="Cyclophilin-type_PPIase_dom"/>
</dbReference>
<dbReference type="EC" id="5.2.1.8" evidence="3"/>
<gene>
    <name evidence="6" type="ORF">UV42_C0018G0013</name>
</gene>
<accession>A0A0G1BF94</accession>
<evidence type="ECO:0000259" key="5">
    <source>
        <dbReference type="PROSITE" id="PS50072"/>
    </source>
</evidence>
<feature type="region of interest" description="Disordered" evidence="4">
    <location>
        <begin position="35"/>
        <end position="54"/>
    </location>
</feature>
<dbReference type="Proteomes" id="UP000033867">
    <property type="component" value="Unassembled WGS sequence"/>
</dbReference>
<evidence type="ECO:0000256" key="3">
    <source>
        <dbReference type="RuleBase" id="RU363019"/>
    </source>
</evidence>
<comment type="similarity">
    <text evidence="3">Belongs to the cyclophilin-type PPIase family.</text>
</comment>
<evidence type="ECO:0000313" key="6">
    <source>
        <dbReference type="EMBL" id="KKS71854.1"/>
    </source>
</evidence>
<dbReference type="PANTHER" id="PTHR45625">
    <property type="entry name" value="PEPTIDYL-PROLYL CIS-TRANS ISOMERASE-RELATED"/>
    <property type="match status" value="1"/>
</dbReference>
<protein>
    <recommendedName>
        <fullName evidence="3">Peptidyl-prolyl cis-trans isomerase</fullName>
        <shortName evidence="3">PPIase</shortName>
        <ecNumber evidence="3">5.2.1.8</ecNumber>
    </recommendedName>
</protein>
<comment type="function">
    <text evidence="3">PPIases accelerate the folding of proteins. It catalyzes the cis-trans isomerization of proline imidic peptide bonds in oligopeptides.</text>
</comment>
<dbReference type="GO" id="GO:0006457">
    <property type="term" value="P:protein folding"/>
    <property type="evidence" value="ECO:0007669"/>
    <property type="project" value="InterPro"/>
</dbReference>
<dbReference type="EMBL" id="LCEK01000018">
    <property type="protein sequence ID" value="KKS71854.1"/>
    <property type="molecule type" value="Genomic_DNA"/>
</dbReference>
<feature type="domain" description="PPIase cyclophilin-type" evidence="5">
    <location>
        <begin position="74"/>
        <end position="232"/>
    </location>
</feature>
<dbReference type="InterPro" id="IPR020892">
    <property type="entry name" value="Cyclophilin-type_PPIase_CS"/>
</dbReference>
<evidence type="ECO:0000313" key="7">
    <source>
        <dbReference type="Proteomes" id="UP000033867"/>
    </source>
</evidence>
<dbReference type="CDD" id="cd00317">
    <property type="entry name" value="cyclophilin"/>
    <property type="match status" value="1"/>
</dbReference>
<dbReference type="PATRIC" id="fig|1619052.3.peg.455"/>
<dbReference type="PRINTS" id="PR00153">
    <property type="entry name" value="CSAPPISMRASE"/>
</dbReference>
<comment type="caution">
    <text evidence="6">The sequence shown here is derived from an EMBL/GenBank/DDBJ whole genome shotgun (WGS) entry which is preliminary data.</text>
</comment>
<evidence type="ECO:0000256" key="4">
    <source>
        <dbReference type="SAM" id="MobiDB-lite"/>
    </source>
</evidence>
<dbReference type="PANTHER" id="PTHR45625:SF4">
    <property type="entry name" value="PEPTIDYLPROLYL ISOMERASE DOMAIN AND WD REPEAT-CONTAINING PROTEIN 1"/>
    <property type="match status" value="1"/>
</dbReference>
<evidence type="ECO:0000256" key="1">
    <source>
        <dbReference type="ARBA" id="ARBA00023110"/>
    </source>
</evidence>
<organism evidence="6 7">
    <name type="scientific">Candidatus Magasanikbacteria bacterium GW2011_GWE2_42_7</name>
    <dbReference type="NCBI Taxonomy" id="1619052"/>
    <lineage>
        <taxon>Bacteria</taxon>
        <taxon>Candidatus Magasanikiibacteriota</taxon>
    </lineage>
</organism>
<dbReference type="InterPro" id="IPR044666">
    <property type="entry name" value="Cyclophilin_A-like"/>
</dbReference>
<keyword evidence="1 3" id="KW-0697">Rotamase</keyword>
<sequence length="234" mass="25375">MKYLFTLTLFFLLGVGCGQQIPVSNTDAEVPDLYAGNQEDVPPVSAGIDTPPQSDNTMTNINRTINGQEDLASEYSRAVLHTNLGNITVEFFGDKSPKTVNNFLNLAKTGEYDGTKFHRIIADFMIQGGDLLSIDDSKSAMWGTGGPSYRFEDEFNDEPLVRGSLAMANAGPNTNGSQFFIVTAPETPWLDGKHTNFGHVVEGMNVVEAIEASATGPQDRPLSPIVLESIVLEQ</sequence>
<dbReference type="PROSITE" id="PS00170">
    <property type="entry name" value="CSA_PPIASE_1"/>
    <property type="match status" value="1"/>
</dbReference>